<keyword evidence="2" id="KW-0067">ATP-binding</keyword>
<keyword evidence="2" id="KW-0347">Helicase</keyword>
<keyword evidence="3" id="KW-1185">Reference proteome</keyword>
<dbReference type="GO" id="GO:0005737">
    <property type="term" value="C:cytoplasm"/>
    <property type="evidence" value="ECO:0007669"/>
    <property type="project" value="TreeGrafter"/>
</dbReference>
<dbReference type="GO" id="GO:0016818">
    <property type="term" value="F:hydrolase activity, acting on acid anhydrides, in phosphorus-containing anhydrides"/>
    <property type="evidence" value="ECO:0007669"/>
    <property type="project" value="InterPro"/>
</dbReference>
<dbReference type="InterPro" id="IPR006555">
    <property type="entry name" value="ATP-dep_Helicase_C"/>
</dbReference>
<name>A0A4V2SL71_RHOAD</name>
<comment type="caution">
    <text evidence="2">The sequence shown here is derived from an EMBL/GenBank/DDBJ whole genome shotgun (WGS) entry which is preliminary data.</text>
</comment>
<keyword evidence="2" id="KW-0547">Nucleotide-binding</keyword>
<dbReference type="InterPro" id="IPR014001">
    <property type="entry name" value="Helicase_ATP-bd"/>
</dbReference>
<dbReference type="PANTHER" id="PTHR14074:SF39">
    <property type="entry name" value="FANCONI ANEMIA GROUP M PROTEIN"/>
    <property type="match status" value="1"/>
</dbReference>
<dbReference type="GO" id="GO:0004386">
    <property type="term" value="F:helicase activity"/>
    <property type="evidence" value="ECO:0007669"/>
    <property type="project" value="UniProtKB-KW"/>
</dbReference>
<dbReference type="Gene3D" id="3.40.50.300">
    <property type="entry name" value="P-loop containing nucleotide triphosphate hydrolases"/>
    <property type="match status" value="2"/>
</dbReference>
<evidence type="ECO:0000259" key="1">
    <source>
        <dbReference type="PROSITE" id="PS51192"/>
    </source>
</evidence>
<accession>A0A4V2SL71</accession>
<dbReference type="PANTHER" id="PTHR14074">
    <property type="entry name" value="HELICASE WITH DEATH DOMAIN-RELATED"/>
    <property type="match status" value="1"/>
</dbReference>
<reference evidence="2 3" key="1">
    <citation type="submission" date="2019-03" db="EMBL/GenBank/DDBJ databases">
        <title>Genomic Encyclopedia of Type Strains, Phase IV (KMG-IV): sequencing the most valuable type-strain genomes for metagenomic binning, comparative biology and taxonomic classification.</title>
        <authorList>
            <person name="Goeker M."/>
        </authorList>
    </citation>
    <scope>NUCLEOTIDE SEQUENCE [LARGE SCALE GENOMIC DNA]</scope>
    <source>
        <strain evidence="2 3">DSM 2781</strain>
    </source>
</reference>
<keyword evidence="2" id="KW-0378">Hydrolase</keyword>
<dbReference type="GO" id="GO:0003676">
    <property type="term" value="F:nucleic acid binding"/>
    <property type="evidence" value="ECO:0007669"/>
    <property type="project" value="InterPro"/>
</dbReference>
<gene>
    <name evidence="2" type="ORF">EV656_10764</name>
</gene>
<dbReference type="GO" id="GO:0006139">
    <property type="term" value="P:nucleobase-containing compound metabolic process"/>
    <property type="evidence" value="ECO:0007669"/>
    <property type="project" value="InterPro"/>
</dbReference>
<dbReference type="SUPFAM" id="SSF52540">
    <property type="entry name" value="P-loop containing nucleoside triphosphate hydrolases"/>
    <property type="match status" value="2"/>
</dbReference>
<dbReference type="GO" id="GO:0005524">
    <property type="term" value="F:ATP binding"/>
    <property type="evidence" value="ECO:0007669"/>
    <property type="project" value="InterPro"/>
</dbReference>
<dbReference type="SMART" id="SM00487">
    <property type="entry name" value="DEXDc"/>
    <property type="match status" value="1"/>
</dbReference>
<evidence type="ECO:0000313" key="2">
    <source>
        <dbReference type="EMBL" id="TCP22256.1"/>
    </source>
</evidence>
<dbReference type="AlphaFoldDB" id="A0A4V2SL71"/>
<dbReference type="InterPro" id="IPR027417">
    <property type="entry name" value="P-loop_NTPase"/>
</dbReference>
<proteinExistence type="predicted"/>
<organism evidence="2 3">
    <name type="scientific">Rhodovulum adriaticum</name>
    <name type="common">Rhodopseudomonas adriatica</name>
    <dbReference type="NCBI Taxonomy" id="35804"/>
    <lineage>
        <taxon>Bacteria</taxon>
        <taxon>Pseudomonadati</taxon>
        <taxon>Pseudomonadota</taxon>
        <taxon>Alphaproteobacteria</taxon>
        <taxon>Rhodobacterales</taxon>
        <taxon>Paracoccaceae</taxon>
        <taxon>Rhodovulum</taxon>
    </lineage>
</organism>
<dbReference type="InterPro" id="IPR051363">
    <property type="entry name" value="RLR_Helicase"/>
</dbReference>
<dbReference type="InterPro" id="IPR011545">
    <property type="entry name" value="DEAD/DEAH_box_helicase_dom"/>
</dbReference>
<sequence>MVFKRTRQRQEISENPIELFRSLSKRSFSTEMPHQRAIIESYMADALEKPDVALQLPTGSGKTLVGVMIGEWRRRKLNEKVVYLCPTRQLVHQTAEQCANKFGLDVVKFVGQKSKYSPIDAAQYRQGKKIAITTYNSLFNTNPFFNDADTIIVDDAHTADNYISSMWSLEVDSREKSHRPLIRAIASILKPHIGKLDYSILCGDISSFADVGWVDKIPTPVMLAVKDDLIEVIDENVEEIGLHFSWKMIRENLNSCHIYIGFGGLLMRPIIPPTWSFPAFENAKHRLFMSATPGEGGDLERLTGREKIYRLPAPVGFDLEAVGRRFFMFPGMSLDAEEIDELRLKLMERAGRSVVLTPSGKVAKKIEEAVEDGLGYSVFGSDELEHSKGDFVNQEKAVAILAGRYDGIDFPKKECRLLFIEELPKAANYQERFFQKKMGAELLLSSRIQTRVLQAIGRCTRSIEDYSVVVVSGGELQDYLSAVDRREFLYPEFQAEIEFGVEESIDVEQEEFLAKFDAFWEHDDDGLWGEIEDDIRQLTKAKSRNPFPATEDLERAVPFEIAYQRALWKSDYPAALESAKRVLAALEDPDLRGYRALWHYLAGSAALLAGKGGNSMMEKVAQEQYNQAMKAAKHLPWASSLLPPEKKDPEVLDVDENLQDQVEKIEATLVRMGTSSDRKFAKAEKKILEGLQETKTFESSQVELGRLLGFTADNNETDAAPDPWWIGKSKGIVFEDHADGESGTVFGAVKARQANGHPAWLRDNVDYASECDILAVIVSPVSKAGDGAFPHLRSVAFWDLDDFRRWAQEALAALRGLKSSLPGAGDMLWRAEAERVLDEKGLSMARLRERLEARMAHDVLERHSAK</sequence>
<dbReference type="OrthoDB" id="366844at2"/>
<dbReference type="Proteomes" id="UP000295733">
    <property type="component" value="Unassembled WGS sequence"/>
</dbReference>
<feature type="domain" description="Helicase ATP-binding" evidence="1">
    <location>
        <begin position="43"/>
        <end position="311"/>
    </location>
</feature>
<dbReference type="PROSITE" id="PS51192">
    <property type="entry name" value="HELICASE_ATP_BIND_1"/>
    <property type="match status" value="1"/>
</dbReference>
<dbReference type="Pfam" id="PF13307">
    <property type="entry name" value="Helicase_C_2"/>
    <property type="match status" value="1"/>
</dbReference>
<dbReference type="EMBL" id="SLXL01000007">
    <property type="protein sequence ID" value="TCP22256.1"/>
    <property type="molecule type" value="Genomic_DNA"/>
</dbReference>
<dbReference type="Pfam" id="PF00270">
    <property type="entry name" value="DEAD"/>
    <property type="match status" value="1"/>
</dbReference>
<protein>
    <submittedName>
        <fullName evidence="2">RAD3-like DEAD/DEAH box helicase</fullName>
    </submittedName>
</protein>
<dbReference type="SMART" id="SM00491">
    <property type="entry name" value="HELICc2"/>
    <property type="match status" value="1"/>
</dbReference>
<evidence type="ECO:0000313" key="3">
    <source>
        <dbReference type="Proteomes" id="UP000295733"/>
    </source>
</evidence>